<feature type="domain" description="DUF1553" evidence="5">
    <location>
        <begin position="590"/>
        <end position="789"/>
    </location>
</feature>
<feature type="signal peptide" evidence="3">
    <location>
        <begin position="1"/>
        <end position="19"/>
    </location>
</feature>
<proteinExistence type="predicted"/>
<dbReference type="Pfam" id="PF07583">
    <property type="entry name" value="PSCyt2"/>
    <property type="match status" value="1"/>
</dbReference>
<dbReference type="PANTHER" id="PTHR35889:SF3">
    <property type="entry name" value="F-BOX DOMAIN-CONTAINING PROTEIN"/>
    <property type="match status" value="1"/>
</dbReference>
<dbReference type="InterPro" id="IPR022655">
    <property type="entry name" value="DUF1553"/>
</dbReference>
<dbReference type="RefSeq" id="WP_197355863.1">
    <property type="nucleotide sequence ID" value="NZ_CP036298.1"/>
</dbReference>
<feature type="coiled-coil region" evidence="1">
    <location>
        <begin position="812"/>
        <end position="846"/>
    </location>
</feature>
<evidence type="ECO:0000256" key="2">
    <source>
        <dbReference type="SAM" id="MobiDB-lite"/>
    </source>
</evidence>
<evidence type="ECO:0000313" key="6">
    <source>
        <dbReference type="EMBL" id="QDV27842.1"/>
    </source>
</evidence>
<protein>
    <recommendedName>
        <fullName evidence="8">BIG2 domain-containing protein</fullName>
    </recommendedName>
</protein>
<evidence type="ECO:0000313" key="7">
    <source>
        <dbReference type="Proteomes" id="UP000318017"/>
    </source>
</evidence>
<accession>A0A518GGX1</accession>
<keyword evidence="1" id="KW-0175">Coiled coil</keyword>
<gene>
    <name evidence="6" type="ORF">Q31a_62350</name>
</gene>
<evidence type="ECO:0000256" key="3">
    <source>
        <dbReference type="SAM" id="SignalP"/>
    </source>
</evidence>
<dbReference type="InterPro" id="IPR011444">
    <property type="entry name" value="DUF1549"/>
</dbReference>
<feature type="domain" description="DUF1549" evidence="4">
    <location>
        <begin position="281"/>
        <end position="497"/>
    </location>
</feature>
<name>A0A518GGX1_9BACT</name>
<evidence type="ECO:0000259" key="4">
    <source>
        <dbReference type="Pfam" id="PF07583"/>
    </source>
</evidence>
<feature type="region of interest" description="Disordered" evidence="2">
    <location>
        <begin position="49"/>
        <end position="68"/>
    </location>
</feature>
<dbReference type="KEGG" id="ahel:Q31a_62350"/>
<dbReference type="PANTHER" id="PTHR35889">
    <property type="entry name" value="CYCLOINULO-OLIGOSACCHARIDE FRUCTANOTRANSFERASE-RELATED"/>
    <property type="match status" value="1"/>
</dbReference>
<dbReference type="Gene3D" id="2.60.40.1080">
    <property type="match status" value="1"/>
</dbReference>
<keyword evidence="3" id="KW-0732">Signal</keyword>
<evidence type="ECO:0000259" key="5">
    <source>
        <dbReference type="Pfam" id="PF07587"/>
    </source>
</evidence>
<evidence type="ECO:0008006" key="8">
    <source>
        <dbReference type="Google" id="ProtNLM"/>
    </source>
</evidence>
<organism evidence="6 7">
    <name type="scientific">Aureliella helgolandensis</name>
    <dbReference type="NCBI Taxonomy" id="2527968"/>
    <lineage>
        <taxon>Bacteria</taxon>
        <taxon>Pseudomonadati</taxon>
        <taxon>Planctomycetota</taxon>
        <taxon>Planctomycetia</taxon>
        <taxon>Pirellulales</taxon>
        <taxon>Pirellulaceae</taxon>
        <taxon>Aureliella</taxon>
    </lineage>
</organism>
<dbReference type="Pfam" id="PF07587">
    <property type="entry name" value="PSD1"/>
    <property type="match status" value="1"/>
</dbReference>
<keyword evidence="7" id="KW-1185">Reference proteome</keyword>
<dbReference type="EMBL" id="CP036298">
    <property type="protein sequence ID" value="QDV27842.1"/>
    <property type="molecule type" value="Genomic_DNA"/>
</dbReference>
<reference evidence="6 7" key="1">
    <citation type="submission" date="2019-02" db="EMBL/GenBank/DDBJ databases">
        <title>Deep-cultivation of Planctomycetes and their phenomic and genomic characterization uncovers novel biology.</title>
        <authorList>
            <person name="Wiegand S."/>
            <person name="Jogler M."/>
            <person name="Boedeker C."/>
            <person name="Pinto D."/>
            <person name="Vollmers J."/>
            <person name="Rivas-Marin E."/>
            <person name="Kohn T."/>
            <person name="Peeters S.H."/>
            <person name="Heuer A."/>
            <person name="Rast P."/>
            <person name="Oberbeckmann S."/>
            <person name="Bunk B."/>
            <person name="Jeske O."/>
            <person name="Meyerdierks A."/>
            <person name="Storesund J.E."/>
            <person name="Kallscheuer N."/>
            <person name="Luecker S."/>
            <person name="Lage O.M."/>
            <person name="Pohl T."/>
            <person name="Merkel B.J."/>
            <person name="Hornburger P."/>
            <person name="Mueller R.-W."/>
            <person name="Bruemmer F."/>
            <person name="Labrenz M."/>
            <person name="Spormann A.M."/>
            <person name="Op den Camp H."/>
            <person name="Overmann J."/>
            <person name="Amann R."/>
            <person name="Jetten M.S.M."/>
            <person name="Mascher T."/>
            <person name="Medema M.H."/>
            <person name="Devos D.P."/>
            <person name="Kaster A.-K."/>
            <person name="Ovreas L."/>
            <person name="Rohde M."/>
            <person name="Galperin M.Y."/>
            <person name="Jogler C."/>
        </authorList>
    </citation>
    <scope>NUCLEOTIDE SEQUENCE [LARGE SCALE GENOMIC DNA]</scope>
    <source>
        <strain evidence="6 7">Q31a</strain>
    </source>
</reference>
<dbReference type="AlphaFoldDB" id="A0A518GGX1"/>
<evidence type="ECO:0000256" key="1">
    <source>
        <dbReference type="SAM" id="Coils"/>
    </source>
</evidence>
<feature type="chain" id="PRO_5022074751" description="BIG2 domain-containing protein" evidence="3">
    <location>
        <begin position="20"/>
        <end position="956"/>
    </location>
</feature>
<dbReference type="Proteomes" id="UP000318017">
    <property type="component" value="Chromosome"/>
</dbReference>
<sequence length="956" mass="106687" precursor="true">MSRFLWLVWISFVSSTVAAEPAGGILTGEAVQVALPPIYQRFAPRALPTSSDKELTPEELQGSGPVTEEVPDFQRHVSPLLGRLGCNGRACHGSFQGQGGFGLSLFGYDFVADYKALLEDGAARVDLEDKLESFVLTKPVSAEDHGGGERFAVGSWEYWVLRKWIEADAPFDTQEVQHLEHLHVSPAELWFGRAGDQQQVRVVAEWADGSREDVTALCRFHSNDDAIADVNAEGLVTGGEAGDTHVVVSYDNAVVPILALRPVTSDSGKPQQLVQTEARTEVDRHIAVKLQKLGMRPSALCTDEEFLRRASLDAIGTLPSAAEVLAFTADESADKRQQKVEELLERPGYAAQWTTFLCDITGNNDDQLRNFLPQSVRVENQWYQWVLKRVRDNVPYDQLVEGIVTANSRQPDESYVEYCEVMSELCRDSSGAGFAERPGLVHYWARNNFRTAEEQAIGFAYSFLGVRIQCAQCHKHPFDQWSKQDFEQFQGLFGAVQARQNTLAPDSKRSFAKMLTSLDVDRELKGNLLRRELSKLLVDGETIPFPELTVNTQSAANRRAKAKGRGKPVEPPKAKLLGGEWVELDGSDAREQLMAWLRSEENPYFSKAFANRVWAQYFGVGIVDPPDDLSLANAPSNGPLLEHLASGFRESGFDMKWLHREILNSDAYQRSWQPNESNAEDRHNFSHSLLRRLPAEATHDAVRTALANDALGKKVAELEMPRALTVAGASPRSLAKTDSTSYTLSVFGRSVRESNCDCDRSSESSLLQTVFLLNDTAVHEWLEDPATSWAAAVARKYGWQITGAGPANAARQERFEKLIESFGKQMDRMQQQMQQARARGQQQQVKLLRERRDALMGKAEQIAKRNGLEDELERVLASSTVEIPERGQPKPVNAAITDEQAEWIVENAYLRTVSRQPKPEEQSVAMNFLRTGDDPVEAVQALMWSLVNTKEFILNH</sequence>